<evidence type="ECO:0008006" key="8">
    <source>
        <dbReference type="Google" id="ProtNLM"/>
    </source>
</evidence>
<dbReference type="EMBL" id="CAXITT010000024">
    <property type="protein sequence ID" value="CAL1527917.1"/>
    <property type="molecule type" value="Genomic_DNA"/>
</dbReference>
<dbReference type="SMART" id="SM00494">
    <property type="entry name" value="ChtBD2"/>
    <property type="match status" value="1"/>
</dbReference>
<dbReference type="PROSITE" id="PS51910">
    <property type="entry name" value="GH18_2"/>
    <property type="match status" value="1"/>
</dbReference>
<evidence type="ECO:0000259" key="4">
    <source>
        <dbReference type="PROSITE" id="PS50940"/>
    </source>
</evidence>
<dbReference type="InterPro" id="IPR002557">
    <property type="entry name" value="Chitin-bd_dom"/>
</dbReference>
<dbReference type="Gene3D" id="3.10.50.10">
    <property type="match status" value="1"/>
</dbReference>
<organism evidence="6 7">
    <name type="scientific">Lymnaea stagnalis</name>
    <name type="common">Great pond snail</name>
    <name type="synonym">Helix stagnalis</name>
    <dbReference type="NCBI Taxonomy" id="6523"/>
    <lineage>
        <taxon>Eukaryota</taxon>
        <taxon>Metazoa</taxon>
        <taxon>Spiralia</taxon>
        <taxon>Lophotrochozoa</taxon>
        <taxon>Mollusca</taxon>
        <taxon>Gastropoda</taxon>
        <taxon>Heterobranchia</taxon>
        <taxon>Euthyneura</taxon>
        <taxon>Panpulmonata</taxon>
        <taxon>Hygrophila</taxon>
        <taxon>Lymnaeoidea</taxon>
        <taxon>Lymnaeidae</taxon>
        <taxon>Lymnaea</taxon>
    </lineage>
</organism>
<dbReference type="SUPFAM" id="SSF54556">
    <property type="entry name" value="Chitinase insertion domain"/>
    <property type="match status" value="1"/>
</dbReference>
<gene>
    <name evidence="6" type="ORF">GSLYS_00002087001</name>
</gene>
<dbReference type="GO" id="GO:0006032">
    <property type="term" value="P:chitin catabolic process"/>
    <property type="evidence" value="ECO:0007669"/>
    <property type="project" value="TreeGrafter"/>
</dbReference>
<dbReference type="InterPro" id="IPR029070">
    <property type="entry name" value="Chitinase_insertion_sf"/>
</dbReference>
<feature type="signal peptide" evidence="3">
    <location>
        <begin position="1"/>
        <end position="20"/>
    </location>
</feature>
<dbReference type="InterPro" id="IPR011583">
    <property type="entry name" value="Chitinase_II/V-like_cat"/>
</dbReference>
<dbReference type="PANTHER" id="PTHR11177">
    <property type="entry name" value="CHITINASE"/>
    <property type="match status" value="1"/>
</dbReference>
<dbReference type="Gene3D" id="3.20.20.80">
    <property type="entry name" value="Glycosidases"/>
    <property type="match status" value="1"/>
</dbReference>
<evidence type="ECO:0000313" key="6">
    <source>
        <dbReference type="EMBL" id="CAL1527917.1"/>
    </source>
</evidence>
<dbReference type="GO" id="GO:0004568">
    <property type="term" value="F:chitinase activity"/>
    <property type="evidence" value="ECO:0007669"/>
    <property type="project" value="TreeGrafter"/>
</dbReference>
<dbReference type="GO" id="GO:0008061">
    <property type="term" value="F:chitin binding"/>
    <property type="evidence" value="ECO:0007669"/>
    <property type="project" value="UniProtKB-KW"/>
</dbReference>
<dbReference type="PANTHER" id="PTHR11177:SF317">
    <property type="entry name" value="CHITINASE 12-RELATED"/>
    <property type="match status" value="1"/>
</dbReference>
<comment type="caution">
    <text evidence="6">The sequence shown here is derived from an EMBL/GenBank/DDBJ whole genome shotgun (WGS) entry which is preliminary data.</text>
</comment>
<dbReference type="SMART" id="SM00636">
    <property type="entry name" value="Glyco_18"/>
    <property type="match status" value="1"/>
</dbReference>
<dbReference type="Pfam" id="PF01607">
    <property type="entry name" value="CBM_14"/>
    <property type="match status" value="1"/>
</dbReference>
<protein>
    <recommendedName>
        <fullName evidence="8">Chitinase</fullName>
    </recommendedName>
</protein>
<feature type="chain" id="PRO_5043606810" description="Chitinase" evidence="3">
    <location>
        <begin position="21"/>
        <end position="436"/>
    </location>
</feature>
<dbReference type="AlphaFoldDB" id="A0AAV2H2K8"/>
<dbReference type="Gene3D" id="2.170.140.10">
    <property type="entry name" value="Chitin binding domain"/>
    <property type="match status" value="1"/>
</dbReference>
<feature type="domain" description="GH18" evidence="5">
    <location>
        <begin position="94"/>
        <end position="436"/>
    </location>
</feature>
<keyword evidence="3" id="KW-0732">Signal</keyword>
<reference evidence="6 7" key="1">
    <citation type="submission" date="2024-04" db="EMBL/GenBank/DDBJ databases">
        <authorList>
            <consortium name="Genoscope - CEA"/>
            <person name="William W."/>
        </authorList>
    </citation>
    <scope>NUCLEOTIDE SEQUENCE [LARGE SCALE GENOMIC DNA]</scope>
</reference>
<evidence type="ECO:0000256" key="2">
    <source>
        <dbReference type="ARBA" id="ARBA00022669"/>
    </source>
</evidence>
<feature type="domain" description="Chitin-binding type-2" evidence="4">
    <location>
        <begin position="23"/>
        <end position="78"/>
    </location>
</feature>
<dbReference type="InterPro" id="IPR036508">
    <property type="entry name" value="Chitin-bd_dom_sf"/>
</dbReference>
<dbReference type="Pfam" id="PF00704">
    <property type="entry name" value="Glyco_hydro_18"/>
    <property type="match status" value="1"/>
</dbReference>
<keyword evidence="2" id="KW-0147">Chitin-binding</keyword>
<dbReference type="Proteomes" id="UP001497497">
    <property type="component" value="Unassembled WGS sequence"/>
</dbReference>
<proteinExistence type="inferred from homology"/>
<dbReference type="PROSITE" id="PS50940">
    <property type="entry name" value="CHIT_BIND_II"/>
    <property type="match status" value="1"/>
</dbReference>
<dbReference type="GO" id="GO:0005975">
    <property type="term" value="P:carbohydrate metabolic process"/>
    <property type="evidence" value="ECO:0007669"/>
    <property type="project" value="InterPro"/>
</dbReference>
<dbReference type="InterPro" id="IPR050314">
    <property type="entry name" value="Glycosyl_Hydrlase_18"/>
</dbReference>
<name>A0AAV2H2K8_LYMST</name>
<dbReference type="GO" id="GO:0005576">
    <property type="term" value="C:extracellular region"/>
    <property type="evidence" value="ECO:0007669"/>
    <property type="project" value="InterPro"/>
</dbReference>
<evidence type="ECO:0000259" key="5">
    <source>
        <dbReference type="PROSITE" id="PS51910"/>
    </source>
</evidence>
<dbReference type="InterPro" id="IPR001223">
    <property type="entry name" value="Glyco_hydro18_cat"/>
</dbReference>
<comment type="similarity">
    <text evidence="1">Belongs to the glycosyl hydrolase 18 family. Chitinase class II subfamily.</text>
</comment>
<accession>A0AAV2H2K8</accession>
<dbReference type="SUPFAM" id="SSF57625">
    <property type="entry name" value="Invertebrate chitin-binding proteins"/>
    <property type="match status" value="1"/>
</dbReference>
<evidence type="ECO:0000256" key="3">
    <source>
        <dbReference type="SAM" id="SignalP"/>
    </source>
</evidence>
<evidence type="ECO:0000313" key="7">
    <source>
        <dbReference type="Proteomes" id="UP001497497"/>
    </source>
</evidence>
<keyword evidence="7" id="KW-1185">Reference proteome</keyword>
<dbReference type="InterPro" id="IPR017853">
    <property type="entry name" value="GH"/>
</dbReference>
<sequence length="436" mass="48609">MRKFLLLFMIGVVLLKDSLGNENVVCKAPKRKDSHPQYCDKYYLCLPAGPVLRICPNGTLYDEKVQTCLSKSLTNCTTRKISTEIMGKEFGACKRLICGYYGHSIWPESIDPKLCTHIHFLHYGNLNENGLHLLSPAKDQMAKGLVGLKKARPTLKLMVALQPNSKMSYEKLAADKELRDFFLKSAAKVVREMQFDGLVIDWRLPHYKGDLYSGFLKEAMIFLQAEAQASNLSRLLLTHHVGARLYLSLNHYRIATIHPHIDYTVIVASHMFGGWHGNTGHHSLLSEVDNVINVWIAKGHPRDKLVIGIPTFGRSFKLKDVSQTNLGAPAAGHGKLILPGKTLYATATFPQICEFLNTGNATVVRSESAAAPYLYYKDFWMGYEDVDSVFYKTRYFMDKNLGGVYVEGIESDDVTGASCGHGASPLLNSAFAACHL</sequence>
<evidence type="ECO:0000256" key="1">
    <source>
        <dbReference type="ARBA" id="ARBA00009121"/>
    </source>
</evidence>
<dbReference type="SUPFAM" id="SSF51445">
    <property type="entry name" value="(Trans)glycosidases"/>
    <property type="match status" value="1"/>
</dbReference>